<keyword evidence="2" id="KW-1185">Reference proteome</keyword>
<accession>A0ABQ5AEH0</accession>
<dbReference type="Gene3D" id="2.40.70.10">
    <property type="entry name" value="Acid Proteases"/>
    <property type="match status" value="1"/>
</dbReference>
<evidence type="ECO:0000313" key="2">
    <source>
        <dbReference type="Proteomes" id="UP001151760"/>
    </source>
</evidence>
<comment type="caution">
    <text evidence="1">The sequence shown here is derived from an EMBL/GenBank/DDBJ whole genome shotgun (WGS) entry which is preliminary data.</text>
</comment>
<gene>
    <name evidence="1" type="ORF">Tco_0820777</name>
</gene>
<reference evidence="1" key="2">
    <citation type="submission" date="2022-01" db="EMBL/GenBank/DDBJ databases">
        <authorList>
            <person name="Yamashiro T."/>
            <person name="Shiraishi A."/>
            <person name="Satake H."/>
            <person name="Nakayama K."/>
        </authorList>
    </citation>
    <scope>NUCLEOTIDE SEQUENCE</scope>
</reference>
<dbReference type="Proteomes" id="UP001151760">
    <property type="component" value="Unassembled WGS sequence"/>
</dbReference>
<evidence type="ECO:0000313" key="1">
    <source>
        <dbReference type="EMBL" id="GJS99607.1"/>
    </source>
</evidence>
<reference evidence="1" key="1">
    <citation type="journal article" date="2022" name="Int. J. Mol. Sci.">
        <title>Draft Genome of Tanacetum Coccineum: Genomic Comparison of Closely Related Tanacetum-Family Plants.</title>
        <authorList>
            <person name="Yamashiro T."/>
            <person name="Shiraishi A."/>
            <person name="Nakayama K."/>
            <person name="Satake H."/>
        </authorList>
    </citation>
    <scope>NUCLEOTIDE SEQUENCE</scope>
</reference>
<sequence length="425" mass="48323">MNANCFAVILKKLPEKLGDPGRFLIPCDFGEFDNHLALADLGPEEQISKPLGIAENVFVKVGKFYFPVDFVILDFVADPRVPLILGRPFLRTSQGLLNLTSTGRASVRDVLVNLGERIVFKPDGRQDKESIHMMDIYDDRFKDVCNDSSSPTSTIVEEFDSLVGEIIKQKEERRDLNFILNKELDKEDLIPIPEVNIGKECDFPLCDDFQNDEEIISIEVSRQISPKVNSEPLIDDMSFSPKELNLESLAKDDFDNDDDLFEMDSNNDEWKRILYGKDFERMDSNSAKTKDFDKLSSSVFKSLSDEFEPGGSSYVEGNDLVCYEDFHVSDALFLTINENKVFNPGILVDKNSKVHEPNVLPTLPTRSSEMMLHFDLEIFQVEPKNDILNPKVLVFDPGIFDNAKGLVNKQALRGRHPMLILFIFF</sequence>
<keyword evidence="1" id="KW-0695">RNA-directed DNA polymerase</keyword>
<dbReference type="EMBL" id="BQNB010012130">
    <property type="protein sequence ID" value="GJS99607.1"/>
    <property type="molecule type" value="Genomic_DNA"/>
</dbReference>
<dbReference type="PANTHER" id="PTHR33067:SF9">
    <property type="entry name" value="RNA-DIRECTED DNA POLYMERASE"/>
    <property type="match status" value="1"/>
</dbReference>
<keyword evidence="1" id="KW-0808">Transferase</keyword>
<dbReference type="GO" id="GO:0003964">
    <property type="term" value="F:RNA-directed DNA polymerase activity"/>
    <property type="evidence" value="ECO:0007669"/>
    <property type="project" value="UniProtKB-KW"/>
</dbReference>
<name>A0ABQ5AEH0_9ASTR</name>
<dbReference type="InterPro" id="IPR021109">
    <property type="entry name" value="Peptidase_aspartic_dom_sf"/>
</dbReference>
<organism evidence="1 2">
    <name type="scientific">Tanacetum coccineum</name>
    <dbReference type="NCBI Taxonomy" id="301880"/>
    <lineage>
        <taxon>Eukaryota</taxon>
        <taxon>Viridiplantae</taxon>
        <taxon>Streptophyta</taxon>
        <taxon>Embryophyta</taxon>
        <taxon>Tracheophyta</taxon>
        <taxon>Spermatophyta</taxon>
        <taxon>Magnoliopsida</taxon>
        <taxon>eudicotyledons</taxon>
        <taxon>Gunneridae</taxon>
        <taxon>Pentapetalae</taxon>
        <taxon>asterids</taxon>
        <taxon>campanulids</taxon>
        <taxon>Asterales</taxon>
        <taxon>Asteraceae</taxon>
        <taxon>Asteroideae</taxon>
        <taxon>Anthemideae</taxon>
        <taxon>Anthemidinae</taxon>
        <taxon>Tanacetum</taxon>
    </lineage>
</organism>
<keyword evidence="1" id="KW-0548">Nucleotidyltransferase</keyword>
<protein>
    <submittedName>
        <fullName evidence="1">Reverse transcriptase domain-containing protein</fullName>
    </submittedName>
</protein>
<proteinExistence type="predicted"/>
<dbReference type="PANTHER" id="PTHR33067">
    <property type="entry name" value="RNA-DIRECTED DNA POLYMERASE-RELATED"/>
    <property type="match status" value="1"/>
</dbReference>